<protein>
    <recommendedName>
        <fullName evidence="2">Fungal-type protein kinase domain-containing protein</fullName>
    </recommendedName>
</protein>
<dbReference type="EMBL" id="RWJN01000009">
    <property type="protein sequence ID" value="TCD71125.1"/>
    <property type="molecule type" value="Genomic_DNA"/>
</dbReference>
<feature type="region of interest" description="Disordered" evidence="1">
    <location>
        <begin position="1"/>
        <end position="20"/>
    </location>
</feature>
<feature type="compositionally biased region" description="Basic and acidic residues" evidence="1">
    <location>
        <begin position="194"/>
        <end position="211"/>
    </location>
</feature>
<feature type="region of interest" description="Disordered" evidence="1">
    <location>
        <begin position="802"/>
        <end position="880"/>
    </location>
</feature>
<dbReference type="InterPro" id="IPR011009">
    <property type="entry name" value="Kinase-like_dom_sf"/>
</dbReference>
<feature type="compositionally biased region" description="Low complexity" evidence="1">
    <location>
        <begin position="141"/>
        <end position="159"/>
    </location>
</feature>
<evidence type="ECO:0000313" key="4">
    <source>
        <dbReference type="Proteomes" id="UP000292702"/>
    </source>
</evidence>
<organism evidence="3 4">
    <name type="scientific">Steccherinum ochraceum</name>
    <dbReference type="NCBI Taxonomy" id="92696"/>
    <lineage>
        <taxon>Eukaryota</taxon>
        <taxon>Fungi</taxon>
        <taxon>Dikarya</taxon>
        <taxon>Basidiomycota</taxon>
        <taxon>Agaricomycotina</taxon>
        <taxon>Agaricomycetes</taxon>
        <taxon>Polyporales</taxon>
        <taxon>Steccherinaceae</taxon>
        <taxon>Steccherinum</taxon>
    </lineage>
</organism>
<dbReference type="Gene3D" id="1.10.510.10">
    <property type="entry name" value="Transferase(Phosphotransferase) domain 1"/>
    <property type="match status" value="1"/>
</dbReference>
<feature type="compositionally biased region" description="Basic and acidic residues" evidence="1">
    <location>
        <begin position="831"/>
        <end position="854"/>
    </location>
</feature>
<name>A0A4R0RWB2_9APHY</name>
<feature type="compositionally biased region" description="Low complexity" evidence="1">
    <location>
        <begin position="1"/>
        <end position="15"/>
    </location>
</feature>
<keyword evidence="4" id="KW-1185">Reference proteome</keyword>
<dbReference type="OrthoDB" id="312874at2759"/>
<reference evidence="3 4" key="1">
    <citation type="submission" date="2018-11" db="EMBL/GenBank/DDBJ databases">
        <title>Genome assembly of Steccherinum ochraceum LE-BIN_3174, the white-rot fungus of the Steccherinaceae family (The Residual Polyporoid clade, Polyporales, Basidiomycota).</title>
        <authorList>
            <person name="Fedorova T.V."/>
            <person name="Glazunova O.A."/>
            <person name="Landesman E.O."/>
            <person name="Moiseenko K.V."/>
            <person name="Psurtseva N.V."/>
            <person name="Savinova O.S."/>
            <person name="Shakhova N.V."/>
            <person name="Tyazhelova T.V."/>
            <person name="Vasina D.V."/>
        </authorList>
    </citation>
    <scope>NUCLEOTIDE SEQUENCE [LARGE SCALE GENOMIC DNA]</scope>
    <source>
        <strain evidence="3 4">LE-BIN_3174</strain>
    </source>
</reference>
<accession>A0A4R0RWB2</accession>
<dbReference type="Pfam" id="PF17667">
    <property type="entry name" value="Pkinase_fungal"/>
    <property type="match status" value="1"/>
</dbReference>
<dbReference type="Proteomes" id="UP000292702">
    <property type="component" value="Unassembled WGS sequence"/>
</dbReference>
<dbReference type="AlphaFoldDB" id="A0A4R0RWB2"/>
<feature type="compositionally biased region" description="Polar residues" evidence="1">
    <location>
        <begin position="869"/>
        <end position="880"/>
    </location>
</feature>
<evidence type="ECO:0000313" key="3">
    <source>
        <dbReference type="EMBL" id="TCD71125.1"/>
    </source>
</evidence>
<dbReference type="InterPro" id="IPR040976">
    <property type="entry name" value="Pkinase_fungal"/>
</dbReference>
<proteinExistence type="predicted"/>
<sequence length="880" mass="98679">MASTPVGTGTGTSSPMKRTVNGISQYEASKKKAVDLREDLADEMIGYWGGAMDPREFLKTQLVVVDEEIPKKFNADFKKVLQDVKLEDDMYQPLIEAIEKANVLTEDFVLRNTSSQSEATTKQRPDISMFRTTSTLEDDPPISQASASPDDDAASQASSELTALSDMSPRPEPLTLDADVDSSSRSTTPSSDSIHSEYSEEKPGVAERDLPSSSEWKWHKLELWVELKLHETADGFTKDYKNTQNKCFDHVKSQLAKETRGQLASYATKQLAHQHRRFIISLLIVGKYARFILFDRGGALVTEHFNYIKKPELLAEFFWRYSRTSDHHRGYDLTAPLATPAEQAALEAAATNFKNDATKRKFADIETALDARFPCYKLAVKGIPSDSKTNLPETRHYIVRTPFRHPESPCGRATRPYVALDLASDQLVFLKDYWRPVDEGRPSEAEVYAELNAANVPHLPNVLLAGDVVDPDVDGVDVLQSTATHVLLEAVQTKKLFKSPGIKQYRHHRIVQTLLYPLKSAKNSRELVKAIYNATECILAAKEADWLHRDVSAANVMLDEDGEGVLNDWDHATKSHAAQTLAYSRTGTWQFMSIELGRNPYKAHDVFDDIESCLWVFLNSAIHFFDSDASYSTLDMFDHSEEGRHAIYGSFTKGGNAKRNYVIDDQDYVKFSSTALHEAVSEAVALVAYYHFTLTGHFREHLSSAQQLLKWDPSQPPVHGTRTPLLQHLAEVLDRDDWPASDTVSDRFPRIRETVLTKDSDRDKAARVGSSIISQSLPLQSLEEVPDKRDCVAAANRLRVRKRSAQEEAGNEESTGGVGKDKRRRTATGRRRPEVGSHGDDQERSHAAESRETQAIRNQAPLPRRSTRSRGNANQNQEST</sequence>
<feature type="domain" description="Fungal-type protein kinase" evidence="2">
    <location>
        <begin position="253"/>
        <end position="618"/>
    </location>
</feature>
<feature type="compositionally biased region" description="Basic residues" evidence="1">
    <location>
        <begin position="821"/>
        <end position="830"/>
    </location>
</feature>
<dbReference type="PANTHER" id="PTHR38248">
    <property type="entry name" value="FUNK1 6"/>
    <property type="match status" value="1"/>
</dbReference>
<comment type="caution">
    <text evidence="3">The sequence shown here is derived from an EMBL/GenBank/DDBJ whole genome shotgun (WGS) entry which is preliminary data.</text>
</comment>
<dbReference type="SUPFAM" id="SSF56112">
    <property type="entry name" value="Protein kinase-like (PK-like)"/>
    <property type="match status" value="1"/>
</dbReference>
<evidence type="ECO:0000259" key="2">
    <source>
        <dbReference type="Pfam" id="PF17667"/>
    </source>
</evidence>
<feature type="compositionally biased region" description="Polar residues" evidence="1">
    <location>
        <begin position="112"/>
        <end position="122"/>
    </location>
</feature>
<feature type="region of interest" description="Disordered" evidence="1">
    <location>
        <begin position="112"/>
        <end position="211"/>
    </location>
</feature>
<feature type="compositionally biased region" description="Low complexity" evidence="1">
    <location>
        <begin position="183"/>
        <end position="193"/>
    </location>
</feature>
<dbReference type="PANTHER" id="PTHR38248:SF2">
    <property type="entry name" value="FUNK1 11"/>
    <property type="match status" value="1"/>
</dbReference>
<evidence type="ECO:0000256" key="1">
    <source>
        <dbReference type="SAM" id="MobiDB-lite"/>
    </source>
</evidence>
<gene>
    <name evidence="3" type="ORF">EIP91_012073</name>
</gene>